<keyword evidence="2" id="KW-0732">Signal</keyword>
<dbReference type="InterPro" id="IPR027304">
    <property type="entry name" value="Trigger_fact/SurA_dom_sf"/>
</dbReference>
<dbReference type="Proteomes" id="UP000596130">
    <property type="component" value="Chromosome"/>
</dbReference>
<dbReference type="AlphaFoldDB" id="A0A1P8TJV7"/>
<accession>A0A1P8TJV7</accession>
<name>A0A1P8TJV7_9ACTN</name>
<protein>
    <submittedName>
        <fullName evidence="4">SurA N-terminal domain-containing protein</fullName>
    </submittedName>
</protein>
<dbReference type="EMBL" id="CP065959">
    <property type="protein sequence ID" value="QQC89714.1"/>
    <property type="molecule type" value="Genomic_DNA"/>
</dbReference>
<evidence type="ECO:0000256" key="1">
    <source>
        <dbReference type="SAM" id="MobiDB-lite"/>
    </source>
</evidence>
<proteinExistence type="predicted"/>
<evidence type="ECO:0000313" key="4">
    <source>
        <dbReference type="EMBL" id="QQC89714.1"/>
    </source>
</evidence>
<dbReference type="Pfam" id="PF13624">
    <property type="entry name" value="SurA_N_3"/>
    <property type="match status" value="1"/>
</dbReference>
<feature type="region of interest" description="Disordered" evidence="1">
    <location>
        <begin position="205"/>
        <end position="224"/>
    </location>
</feature>
<organism evidence="4 6">
    <name type="scientific">Streptomyces alfalfae</name>
    <dbReference type="NCBI Taxonomy" id="1642299"/>
    <lineage>
        <taxon>Bacteria</taxon>
        <taxon>Bacillati</taxon>
        <taxon>Actinomycetota</taxon>
        <taxon>Actinomycetes</taxon>
        <taxon>Kitasatosporales</taxon>
        <taxon>Streptomycetaceae</taxon>
        <taxon>Streptomyces</taxon>
    </lineage>
</organism>
<reference evidence="3 5" key="1">
    <citation type="submission" date="2016-05" db="EMBL/GenBank/DDBJ databases">
        <authorList>
            <person name="Gu J."/>
        </authorList>
    </citation>
    <scope>NUCLEOTIDE SEQUENCE [LARGE SCALE GENOMIC DNA]</scope>
    <source>
        <strain evidence="3 5">ACCC40021</strain>
    </source>
</reference>
<dbReference type="InterPro" id="IPR006311">
    <property type="entry name" value="TAT_signal"/>
</dbReference>
<sequence length="224" mass="24145">MHRRNSRRTALALSTAALAAAPLLTACGNEAHPGAAAVVGGDRITVAQLESRVNEVRDAQRAAIPDDARYSQAIAKSGGLTRSTLHTMVLGKVLHRAAADAGVSVTRRDIQTMRAGLEEQAGGRKALEEGWLQQYSVAPAHLDDSLRTEIEAQKLARELGADMNAPEGQELFWKSLTAASKKLDIDLNPRYGTWDVEKNKRTDAKTPWVRQVTDASAASADRQA</sequence>
<dbReference type="EMBL" id="CP015588">
    <property type="protein sequence ID" value="APY87889.1"/>
    <property type="molecule type" value="Genomic_DNA"/>
</dbReference>
<dbReference type="PROSITE" id="PS51318">
    <property type="entry name" value="TAT"/>
    <property type="match status" value="1"/>
</dbReference>
<keyword evidence="5" id="KW-1185">Reference proteome</keyword>
<dbReference type="KEGG" id="ssia:A7J05_21215"/>
<evidence type="ECO:0000313" key="5">
    <source>
        <dbReference type="Proteomes" id="UP000187191"/>
    </source>
</evidence>
<reference evidence="4 6" key="2">
    <citation type="submission" date="2020-12" db="EMBL/GenBank/DDBJ databases">
        <title>Identification and biosynthesis of polyene macrolides produced by Streptomyces alfalfae Men-myco-93-63.</title>
        <authorList>
            <person name="Liu D."/>
            <person name="Li Y."/>
            <person name="Liu L."/>
            <person name="Han X."/>
            <person name="Shen F."/>
        </authorList>
    </citation>
    <scope>NUCLEOTIDE SEQUENCE [LARGE SCALE GENOMIC DNA]</scope>
    <source>
        <strain evidence="4 6">Men-myco-93-63</strain>
    </source>
</reference>
<feature type="signal peptide" evidence="2">
    <location>
        <begin position="1"/>
        <end position="26"/>
    </location>
</feature>
<evidence type="ECO:0000313" key="6">
    <source>
        <dbReference type="Proteomes" id="UP000596130"/>
    </source>
</evidence>
<dbReference type="PROSITE" id="PS51257">
    <property type="entry name" value="PROKAR_LIPOPROTEIN"/>
    <property type="match status" value="1"/>
</dbReference>
<dbReference type="OrthoDB" id="3212108at2"/>
<dbReference type="Proteomes" id="UP000187191">
    <property type="component" value="Chromosome"/>
</dbReference>
<gene>
    <name evidence="3" type="ORF">A7J05_21215</name>
    <name evidence="4" type="ORF">I8755_15760</name>
</gene>
<dbReference type="RefSeq" id="WP_076685757.1">
    <property type="nucleotide sequence ID" value="NZ_CP015588.1"/>
</dbReference>
<feature type="chain" id="PRO_5043148570" evidence="2">
    <location>
        <begin position="27"/>
        <end position="224"/>
    </location>
</feature>
<evidence type="ECO:0000256" key="2">
    <source>
        <dbReference type="SAM" id="SignalP"/>
    </source>
</evidence>
<dbReference type="SUPFAM" id="SSF109998">
    <property type="entry name" value="Triger factor/SurA peptide-binding domain-like"/>
    <property type="match status" value="1"/>
</dbReference>
<dbReference type="Gene3D" id="1.10.4030.10">
    <property type="entry name" value="Porin chaperone SurA, peptide-binding domain"/>
    <property type="match status" value="1"/>
</dbReference>
<evidence type="ECO:0000313" key="3">
    <source>
        <dbReference type="EMBL" id="APY87889.1"/>
    </source>
</evidence>